<evidence type="ECO:0000256" key="1">
    <source>
        <dbReference type="SAM" id="Coils"/>
    </source>
</evidence>
<dbReference type="Proteomes" id="UP000070598">
    <property type="component" value="Unassembled WGS sequence"/>
</dbReference>
<feature type="non-terminal residue" evidence="2">
    <location>
        <position position="102"/>
    </location>
</feature>
<sequence length="102" mass="12003">MTTSRIGVRRRVADQQHTVTVRQQPMTFTTTTRNRTMYLLPEALARAQMYEERLREAERDRLVSRISSARRARRRAELAALRARRARRRAELAALRARRALA</sequence>
<feature type="coiled-coil region" evidence="1">
    <location>
        <begin position="40"/>
        <end position="98"/>
    </location>
</feature>
<accession>A0A132NKS0</accession>
<comment type="caution">
    <text evidence="2">The sequence shown here is derived from an EMBL/GenBank/DDBJ whole genome shotgun (WGS) entry which is preliminary data.</text>
</comment>
<evidence type="ECO:0000313" key="3">
    <source>
        <dbReference type="Proteomes" id="UP000070598"/>
    </source>
</evidence>
<dbReference type="EMBL" id="JYIK01000434">
    <property type="protein sequence ID" value="KWX10523.1"/>
    <property type="molecule type" value="Genomic_DNA"/>
</dbReference>
<reference evidence="3" key="1">
    <citation type="submission" date="2015-02" db="EMBL/GenBank/DDBJ databases">
        <title>Physiological reanalysis, assessment of diazotrophy, and genome sequences of multiple isolates of Streptomyces thermoautotrophicus.</title>
        <authorList>
            <person name="MacKellar D.C."/>
            <person name="Lieber L."/>
            <person name="Norman J."/>
            <person name="Bolger A."/>
            <person name="Tobin C."/>
            <person name="Murray J.W."/>
            <person name="Friesen M."/>
            <person name="Prell J."/>
        </authorList>
    </citation>
    <scope>NUCLEOTIDE SEQUENCE [LARGE SCALE GENOMIC DNA]</scope>
    <source>
        <strain evidence="3">UBT1</strain>
    </source>
</reference>
<name>A0A132NKS0_9ACTN</name>
<proteinExistence type="predicted"/>
<dbReference type="AlphaFoldDB" id="A0A132NKS0"/>
<evidence type="ECO:0000313" key="2">
    <source>
        <dbReference type="EMBL" id="KWX10523.1"/>
    </source>
</evidence>
<organism evidence="2 3">
    <name type="scientific">Carbonactinospora thermoautotrophica</name>
    <dbReference type="NCBI Taxonomy" id="1469144"/>
    <lineage>
        <taxon>Bacteria</taxon>
        <taxon>Bacillati</taxon>
        <taxon>Actinomycetota</taxon>
        <taxon>Actinomycetes</taxon>
        <taxon>Kitasatosporales</taxon>
        <taxon>Carbonactinosporaceae</taxon>
        <taxon>Carbonactinospora</taxon>
    </lineage>
</organism>
<protein>
    <submittedName>
        <fullName evidence="2">Uncharacterized protein</fullName>
    </submittedName>
</protein>
<gene>
    <name evidence="2" type="ORF">TR74_03115</name>
</gene>
<keyword evidence="1" id="KW-0175">Coiled coil</keyword>